<evidence type="ECO:0000256" key="2">
    <source>
        <dbReference type="ARBA" id="ARBA00022801"/>
    </source>
</evidence>
<evidence type="ECO:0000256" key="1">
    <source>
        <dbReference type="ARBA" id="ARBA00022741"/>
    </source>
</evidence>
<evidence type="ECO:0000313" key="7">
    <source>
        <dbReference type="Proteomes" id="UP000604046"/>
    </source>
</evidence>
<dbReference type="CDD" id="cd18793">
    <property type="entry name" value="SF2_C_SNF"/>
    <property type="match status" value="1"/>
</dbReference>
<sequence>MEALMPFGQDEVDAQEDECVDAEEFPVDAQGDDPELEAPKAKKARTKKPVLCHDIKKMFESGEKQSANGVVDVDQCSMPTGGIPLPSPARAIAPSQSGNLVLSALKIKESSVQQVPEEGMAPPLPRHAAPVGEVEASASDALDMKRLERLILTAPIGLRQPLDAVPLLEADLPLLESGKALFRRLPSVWLDVTGNNTAMGTRCLFASRRHEMSVFEPLKPELLLQVPPAAKEWQLPLDLPGDARVVEDEAWLLQVHPGNQKLRVLLRPGVLLMRMVRRGRTPAARFVWRVIDSTENGKDAEAKAIEDRSTSHPVGEFSILSNLEDAATTQPPNFVQHPLRREQLRSLGWMLVQEQRSTEEPFVTELREAVSCPDAPHWKLEGSLRCEYRNVKGGVLADAIGYGKTACTIGLIDKTKESALPAVPVSFRGFIPSRATLVLVPTNLHKQWLSEIAKFTGDALKVISVPTCSQLKRLTLKELAEADVVVSTYRLFYSLPYLRRLEELARESSFGFAFPKQKLGQHAGEEWSQAYRAAFEALPGWAEKLGIETSTPSKQLGFTGDGSEVTEVTGDGKRRKSTSSKAPDAESHTVQASQATEATQAPQSSQKRRRVTGKQAGSPSASVPDEPRVTDWPAPALQTQYVPLEVFWWKRIVCDEFHELLSRYPPAQTAVELFHADNKWGLSGTPPCQTLAQIRKAAGFLGVQLPQTPADTDREEPRKVAQEWLDAFVRRNTSELPPLEEQEQIVPVRQTVKERALYLALTEQQQLTQELGLTSTQSHDLPQQIKALKEVGQTTCGLLKLCSHFCFSGASDVLTAEDECQKQVALRRERILRAERDIKTQSERVASLAQLIGHFEPLFAKQPHDVNCPHIGKESKGVLTARLKFMGGKAQGSKAELQKALFATAAERNAGLRSHALAAGFDAKAASKLSASLYQDSEQGGLAEVEWKKVLDALEPLEKDAGADSAAARVREVMKESILSLPRDPPPRCVKMRKHLGMPAWPCGGEEQQRELAVENWKWRSIRENAQNLQKFLKAWKEDLLCSVQRLQALQVGLQEKLRSLTSFQDTLQASQANALEELQDEGSRFAKYGSKIETLVKHSQKIQKDDPEAKMICFVQWEDLKRKISSALDEFKVPHHVLQGSVWARQAALRRFQYEDSGPRMLLLSLEESASGTNLTAANHVLIVHPMEAHSQEEAVAFEMQAVGRVRRPGQQKKIHIWRFVTLDTIEQQITEEHQKELWERQRVKIQVSEAAEQDPESDIDCDAEVDAREAGGEQGGGHVPSVFEDCTQRYVAPDADAVKGIEEDDETVIDNKAFEQTQTEVLMGLSPREDCEATQRYVPS</sequence>
<keyword evidence="2" id="KW-0378">Hydrolase</keyword>
<dbReference type="OrthoDB" id="428686at2759"/>
<keyword evidence="7" id="KW-1185">Reference proteome</keyword>
<proteinExistence type="predicted"/>
<dbReference type="InterPro" id="IPR014001">
    <property type="entry name" value="Helicase_ATP-bd"/>
</dbReference>
<organism evidence="6 7">
    <name type="scientific">Symbiodinium natans</name>
    <dbReference type="NCBI Taxonomy" id="878477"/>
    <lineage>
        <taxon>Eukaryota</taxon>
        <taxon>Sar</taxon>
        <taxon>Alveolata</taxon>
        <taxon>Dinophyceae</taxon>
        <taxon>Suessiales</taxon>
        <taxon>Symbiodiniaceae</taxon>
        <taxon>Symbiodinium</taxon>
    </lineage>
</organism>
<dbReference type="SMART" id="SM00487">
    <property type="entry name" value="DEXDc"/>
    <property type="match status" value="1"/>
</dbReference>
<dbReference type="SUPFAM" id="SSF52540">
    <property type="entry name" value="P-loop containing nucleoside triphosphate hydrolases"/>
    <property type="match status" value="2"/>
</dbReference>
<feature type="region of interest" description="Disordered" evidence="4">
    <location>
        <begin position="552"/>
        <end position="631"/>
    </location>
</feature>
<keyword evidence="3" id="KW-0067">ATP-binding</keyword>
<reference evidence="6" key="1">
    <citation type="submission" date="2021-02" db="EMBL/GenBank/DDBJ databases">
        <authorList>
            <person name="Dougan E. K."/>
            <person name="Rhodes N."/>
            <person name="Thang M."/>
            <person name="Chan C."/>
        </authorList>
    </citation>
    <scope>NUCLEOTIDE SEQUENCE</scope>
</reference>
<dbReference type="PANTHER" id="PTHR45626:SF26">
    <property type="entry name" value="FAMILY HELICASE, PUTATIVE (AFU_ORTHOLOGUE AFUA_2G09120)-RELATED"/>
    <property type="match status" value="1"/>
</dbReference>
<dbReference type="PROSITE" id="PS51194">
    <property type="entry name" value="HELICASE_CTER"/>
    <property type="match status" value="1"/>
</dbReference>
<dbReference type="InterPro" id="IPR000330">
    <property type="entry name" value="SNF2_N"/>
</dbReference>
<dbReference type="InterPro" id="IPR001650">
    <property type="entry name" value="Helicase_C-like"/>
</dbReference>
<dbReference type="GO" id="GO:0016787">
    <property type="term" value="F:hydrolase activity"/>
    <property type="evidence" value="ECO:0007669"/>
    <property type="project" value="UniProtKB-KW"/>
</dbReference>
<name>A0A812T3T0_9DINO</name>
<evidence type="ECO:0000313" key="6">
    <source>
        <dbReference type="EMBL" id="CAE7503015.1"/>
    </source>
</evidence>
<dbReference type="Gene3D" id="3.40.50.10810">
    <property type="entry name" value="Tandem AAA-ATPase domain"/>
    <property type="match status" value="1"/>
</dbReference>
<dbReference type="EMBL" id="CAJNDS010002506">
    <property type="protein sequence ID" value="CAE7503015.1"/>
    <property type="molecule type" value="Genomic_DNA"/>
</dbReference>
<protein>
    <submittedName>
        <fullName evidence="6">Shprh protein</fullName>
    </submittedName>
</protein>
<dbReference type="InterPro" id="IPR038718">
    <property type="entry name" value="SNF2-like_sf"/>
</dbReference>
<dbReference type="Proteomes" id="UP000604046">
    <property type="component" value="Unassembled WGS sequence"/>
</dbReference>
<feature type="compositionally biased region" description="Acidic residues" evidence="4">
    <location>
        <begin position="10"/>
        <end position="36"/>
    </location>
</feature>
<dbReference type="Gene3D" id="3.40.50.300">
    <property type="entry name" value="P-loop containing nucleotide triphosphate hydrolases"/>
    <property type="match status" value="1"/>
</dbReference>
<dbReference type="InterPro" id="IPR027417">
    <property type="entry name" value="P-loop_NTPase"/>
</dbReference>
<dbReference type="GO" id="GO:0008094">
    <property type="term" value="F:ATP-dependent activity, acting on DNA"/>
    <property type="evidence" value="ECO:0007669"/>
    <property type="project" value="TreeGrafter"/>
</dbReference>
<dbReference type="InterPro" id="IPR050628">
    <property type="entry name" value="SNF2_RAD54_helicase_TF"/>
</dbReference>
<feature type="compositionally biased region" description="Polar residues" evidence="4">
    <location>
        <begin position="588"/>
        <end position="605"/>
    </location>
</feature>
<keyword evidence="1" id="KW-0547">Nucleotide-binding</keyword>
<dbReference type="GO" id="GO:0005524">
    <property type="term" value="F:ATP binding"/>
    <property type="evidence" value="ECO:0007669"/>
    <property type="project" value="UniProtKB-KW"/>
</dbReference>
<feature type="region of interest" description="Disordered" evidence="4">
    <location>
        <begin position="1"/>
        <end position="44"/>
    </location>
</feature>
<dbReference type="Pfam" id="PF00176">
    <property type="entry name" value="SNF2-rel_dom"/>
    <property type="match status" value="1"/>
</dbReference>
<dbReference type="PANTHER" id="PTHR45626">
    <property type="entry name" value="TRANSCRIPTION TERMINATION FACTOR 2-RELATED"/>
    <property type="match status" value="1"/>
</dbReference>
<evidence type="ECO:0000256" key="4">
    <source>
        <dbReference type="SAM" id="MobiDB-lite"/>
    </source>
</evidence>
<dbReference type="InterPro" id="IPR049730">
    <property type="entry name" value="SNF2/RAD54-like_C"/>
</dbReference>
<dbReference type="GO" id="GO:0006281">
    <property type="term" value="P:DNA repair"/>
    <property type="evidence" value="ECO:0007669"/>
    <property type="project" value="TreeGrafter"/>
</dbReference>
<evidence type="ECO:0000256" key="3">
    <source>
        <dbReference type="ARBA" id="ARBA00022840"/>
    </source>
</evidence>
<gene>
    <name evidence="6" type="primary">Shprh</name>
    <name evidence="6" type="ORF">SNAT2548_LOCUS28170</name>
</gene>
<evidence type="ECO:0000259" key="5">
    <source>
        <dbReference type="PROSITE" id="PS51194"/>
    </source>
</evidence>
<comment type="caution">
    <text evidence="6">The sequence shown here is derived from an EMBL/GenBank/DDBJ whole genome shotgun (WGS) entry which is preliminary data.</text>
</comment>
<dbReference type="Pfam" id="PF00271">
    <property type="entry name" value="Helicase_C"/>
    <property type="match status" value="1"/>
</dbReference>
<accession>A0A812T3T0</accession>
<feature type="domain" description="Helicase C-terminal" evidence="5">
    <location>
        <begin position="1095"/>
        <end position="1258"/>
    </location>
</feature>
<dbReference type="GO" id="GO:0005634">
    <property type="term" value="C:nucleus"/>
    <property type="evidence" value="ECO:0007669"/>
    <property type="project" value="TreeGrafter"/>
</dbReference>